<accession>A0DIH1</accession>
<dbReference type="KEGG" id="ptm:GSPATT00017210001"/>
<proteinExistence type="predicted"/>
<organism evidence="1 2">
    <name type="scientific">Paramecium tetraurelia</name>
    <dbReference type="NCBI Taxonomy" id="5888"/>
    <lineage>
        <taxon>Eukaryota</taxon>
        <taxon>Sar</taxon>
        <taxon>Alveolata</taxon>
        <taxon>Ciliophora</taxon>
        <taxon>Intramacronucleata</taxon>
        <taxon>Oligohymenophorea</taxon>
        <taxon>Peniculida</taxon>
        <taxon>Parameciidae</taxon>
        <taxon>Paramecium</taxon>
    </lineage>
</organism>
<dbReference type="RefSeq" id="XP_001450235.1">
    <property type="nucleotide sequence ID" value="XM_001450198.1"/>
</dbReference>
<keyword evidence="2" id="KW-1185">Reference proteome</keyword>
<evidence type="ECO:0000313" key="2">
    <source>
        <dbReference type="Proteomes" id="UP000000600"/>
    </source>
</evidence>
<sequence>MLLMVIVGSSNLVGQKLYLHSKQVYKNRGNAANLTLQVYKNKTKIFQQIIKAEQRSKISSRLSINYPFNNQKSHSNEKKHKNISWCFPKKKWILVFFVTTSNALSNKQRTMQSLKIQRITQTKLVKMKLPKFHITFDNMFTITKRRPTGNSRAKDTVYPEAPL</sequence>
<reference evidence="1 2" key="1">
    <citation type="journal article" date="2006" name="Nature">
        <title>Global trends of whole-genome duplications revealed by the ciliate Paramecium tetraurelia.</title>
        <authorList>
            <consortium name="Genoscope"/>
            <person name="Aury J.-M."/>
            <person name="Jaillon O."/>
            <person name="Duret L."/>
            <person name="Noel B."/>
            <person name="Jubin C."/>
            <person name="Porcel B.M."/>
            <person name="Segurens B."/>
            <person name="Daubin V."/>
            <person name="Anthouard V."/>
            <person name="Aiach N."/>
            <person name="Arnaiz O."/>
            <person name="Billaut A."/>
            <person name="Beisson J."/>
            <person name="Blanc I."/>
            <person name="Bouhouche K."/>
            <person name="Camara F."/>
            <person name="Duharcourt S."/>
            <person name="Guigo R."/>
            <person name="Gogendeau D."/>
            <person name="Katinka M."/>
            <person name="Keller A.-M."/>
            <person name="Kissmehl R."/>
            <person name="Klotz C."/>
            <person name="Koll F."/>
            <person name="Le Moue A."/>
            <person name="Lepere C."/>
            <person name="Malinsky S."/>
            <person name="Nowacki M."/>
            <person name="Nowak J.K."/>
            <person name="Plattner H."/>
            <person name="Poulain J."/>
            <person name="Ruiz F."/>
            <person name="Serrano V."/>
            <person name="Zagulski M."/>
            <person name="Dessen P."/>
            <person name="Betermier M."/>
            <person name="Weissenbach J."/>
            <person name="Scarpelli C."/>
            <person name="Schachter V."/>
            <person name="Sperling L."/>
            <person name="Meyer E."/>
            <person name="Cohen J."/>
            <person name="Wincker P."/>
        </authorList>
    </citation>
    <scope>NUCLEOTIDE SEQUENCE [LARGE SCALE GENOMIC DNA]</scope>
    <source>
        <strain evidence="1 2">Stock d4-2</strain>
    </source>
</reference>
<gene>
    <name evidence="1" type="ORF">GSPATT00017210001</name>
</gene>
<dbReference type="EMBL" id="CT868441">
    <property type="protein sequence ID" value="CAK82838.1"/>
    <property type="molecule type" value="Genomic_DNA"/>
</dbReference>
<name>A0DIH1_PARTE</name>
<protein>
    <submittedName>
        <fullName evidence="1">Uncharacterized protein</fullName>
    </submittedName>
</protein>
<dbReference type="Proteomes" id="UP000000600">
    <property type="component" value="Unassembled WGS sequence"/>
</dbReference>
<dbReference type="AlphaFoldDB" id="A0DIH1"/>
<dbReference type="InParanoid" id="A0DIH1"/>
<evidence type="ECO:0000313" key="1">
    <source>
        <dbReference type="EMBL" id="CAK82838.1"/>
    </source>
</evidence>
<dbReference type="GeneID" id="5036020"/>
<dbReference type="HOGENOM" id="CLU_1630242_0_0_1"/>